<proteinExistence type="predicted"/>
<dbReference type="OrthoDB" id="1005072at2"/>
<accession>K1M107</accession>
<evidence type="ECO:0008006" key="3">
    <source>
        <dbReference type="Google" id="ProtNLM"/>
    </source>
</evidence>
<sequence>MDFQENFLHTIWKYQYFDKKNLQTTTGQNLEINKIGFHNFHEGPDFLEAQIQLGTMQYHGNIEIHRKSSDWISHGHSDDENYNAVMLHVVFEHDRPILRSDGTEIPTLELKGRIFLEVIRNYERLSESKDEILCGSRLQETPEIIRYSMLEKSLVERLELKSDQILYIMGNTKNDWEETAYRWLFRCFGFKTNAETMFNLAKSIPYKILKKQGDKAQVIEAILFGQAGLLPVNGHDAYSHFLVSEYGFYQKKYGLKPALSFQDWKFMGVRPGNFPYRRIAQLAKILAANSSLFSVVLDCSKEIAQFRKMFDVNVDVYWQHHIKPGIISKNKLASNLSKNTFDLLIINFISPLWYSYGKFMNEVHWKEKGFELLQDLNSENNFISRKFEKIGWHVHNAFDSQGMLGLYHNYCREKRCMDCKIGQNLLKPPKVGLLV</sequence>
<dbReference type="PATRIC" id="fig|1225176.3.peg.1388"/>
<protein>
    <recommendedName>
        <fullName evidence="3">DUF2851 domain-containing protein</fullName>
    </recommendedName>
</protein>
<evidence type="ECO:0000313" key="1">
    <source>
        <dbReference type="EMBL" id="EKB50019.1"/>
    </source>
</evidence>
<reference evidence="1 2" key="1">
    <citation type="journal article" date="2012" name="J. Bacteriol.">
        <title>Draft Genome Sequence of Cecembia lonarensis Strain LW9T, Isolated from Lonar Lake, a Haloalkaline Lake in India.</title>
        <authorList>
            <person name="Shivaji S."/>
            <person name="Ara S."/>
            <person name="Singh A."/>
            <person name="Pinnaka A.K."/>
        </authorList>
    </citation>
    <scope>NUCLEOTIDE SEQUENCE [LARGE SCALE GENOMIC DNA]</scope>
    <source>
        <strain evidence="1 2">LW9</strain>
    </source>
</reference>
<dbReference type="AlphaFoldDB" id="K1M107"/>
<evidence type="ECO:0000313" key="2">
    <source>
        <dbReference type="Proteomes" id="UP000004478"/>
    </source>
</evidence>
<dbReference type="EMBL" id="AMGM01000014">
    <property type="protein sequence ID" value="EKB50019.1"/>
    <property type="molecule type" value="Genomic_DNA"/>
</dbReference>
<comment type="caution">
    <text evidence="1">The sequence shown here is derived from an EMBL/GenBank/DDBJ whole genome shotgun (WGS) entry which is preliminary data.</text>
</comment>
<organism evidence="1 2">
    <name type="scientific">Cecembia lonarensis (strain CCUG 58316 / KCTC 22772 / LW9)</name>
    <dbReference type="NCBI Taxonomy" id="1225176"/>
    <lineage>
        <taxon>Bacteria</taxon>
        <taxon>Pseudomonadati</taxon>
        <taxon>Bacteroidota</taxon>
        <taxon>Cytophagia</taxon>
        <taxon>Cytophagales</taxon>
        <taxon>Cyclobacteriaceae</taxon>
        <taxon>Cecembia</taxon>
    </lineage>
</organism>
<dbReference type="InterPro" id="IPR021272">
    <property type="entry name" value="DUF2851"/>
</dbReference>
<dbReference type="Pfam" id="PF11013">
    <property type="entry name" value="DUF2851"/>
    <property type="match status" value="1"/>
</dbReference>
<dbReference type="Proteomes" id="UP000004478">
    <property type="component" value="Unassembled WGS sequence"/>
</dbReference>
<name>K1M107_CECL9</name>
<dbReference type="RefSeq" id="WP_009184341.1">
    <property type="nucleotide sequence ID" value="NZ_AMGM01000014.1"/>
</dbReference>
<gene>
    <name evidence="1" type="ORF">B879_01301</name>
</gene>
<keyword evidence="2" id="KW-1185">Reference proteome</keyword>